<comment type="caution">
    <text evidence="2">The sequence shown here is derived from an EMBL/GenBank/DDBJ whole genome shotgun (WGS) entry which is preliminary data.</text>
</comment>
<sequence>MVKLRPKAFLGITNNLSSQGIYFVATQAEERRNAEVRFSSQVSYLHISTHKKGRTNQSHGPCRPRRYRPSRGQLLPLQPCDRTLFVRPFYLHNPI</sequence>
<reference evidence="2" key="1">
    <citation type="journal article" date="2015" name="Nature">
        <title>Complex archaea that bridge the gap between prokaryotes and eukaryotes.</title>
        <authorList>
            <person name="Spang A."/>
            <person name="Saw J.H."/>
            <person name="Jorgensen S.L."/>
            <person name="Zaremba-Niedzwiedzka K."/>
            <person name="Martijn J."/>
            <person name="Lind A.E."/>
            <person name="van Eijk R."/>
            <person name="Schleper C."/>
            <person name="Guy L."/>
            <person name="Ettema T.J."/>
        </authorList>
    </citation>
    <scope>NUCLEOTIDE SEQUENCE</scope>
</reference>
<dbReference type="AlphaFoldDB" id="A0A0F9Q8T6"/>
<evidence type="ECO:0000256" key="1">
    <source>
        <dbReference type="SAM" id="MobiDB-lite"/>
    </source>
</evidence>
<name>A0A0F9Q8T6_9ZZZZ</name>
<evidence type="ECO:0000313" key="2">
    <source>
        <dbReference type="EMBL" id="KKN40370.1"/>
    </source>
</evidence>
<accession>A0A0F9Q8T6</accession>
<protein>
    <submittedName>
        <fullName evidence="2">Uncharacterized protein</fullName>
    </submittedName>
</protein>
<dbReference type="EMBL" id="LAZR01001710">
    <property type="protein sequence ID" value="KKN40370.1"/>
    <property type="molecule type" value="Genomic_DNA"/>
</dbReference>
<proteinExistence type="predicted"/>
<gene>
    <name evidence="2" type="ORF">LCGC14_0734220</name>
</gene>
<organism evidence="2">
    <name type="scientific">marine sediment metagenome</name>
    <dbReference type="NCBI Taxonomy" id="412755"/>
    <lineage>
        <taxon>unclassified sequences</taxon>
        <taxon>metagenomes</taxon>
        <taxon>ecological metagenomes</taxon>
    </lineage>
</organism>
<feature type="region of interest" description="Disordered" evidence="1">
    <location>
        <begin position="50"/>
        <end position="73"/>
    </location>
</feature>